<evidence type="ECO:0000256" key="3">
    <source>
        <dbReference type="ARBA" id="ARBA00022679"/>
    </source>
</evidence>
<gene>
    <name evidence="8" type="ORF">C1645_824022</name>
</gene>
<dbReference type="GO" id="GO:0009307">
    <property type="term" value="P:DNA restriction-modification system"/>
    <property type="evidence" value="ECO:0007669"/>
    <property type="project" value="UniProtKB-KW"/>
</dbReference>
<dbReference type="Proteomes" id="UP000265703">
    <property type="component" value="Unassembled WGS sequence"/>
</dbReference>
<dbReference type="InterPro" id="IPR029063">
    <property type="entry name" value="SAM-dependent_MTases_sf"/>
</dbReference>
<dbReference type="InterPro" id="IPR051537">
    <property type="entry name" value="DNA_Adenine_Mtase"/>
</dbReference>
<evidence type="ECO:0000256" key="1">
    <source>
        <dbReference type="ARBA" id="ARBA00011900"/>
    </source>
</evidence>
<dbReference type="EMBL" id="QKYT01000198">
    <property type="protein sequence ID" value="RIA89955.1"/>
    <property type="molecule type" value="Genomic_DNA"/>
</dbReference>
<protein>
    <recommendedName>
        <fullName evidence="1">site-specific DNA-methyltransferase (adenine-specific)</fullName>
        <ecNumber evidence="1">2.1.1.72</ecNumber>
    </recommendedName>
</protein>
<reference evidence="8" key="1">
    <citation type="submission" date="2018-06" db="EMBL/GenBank/DDBJ databases">
        <title>Comparative genomics reveals the genomic features of Rhizophagus irregularis, R. cerebriforme, R. diaphanum and Gigaspora rosea, and their symbiotic lifestyle signature.</title>
        <authorList>
            <person name="Morin E."/>
            <person name="San Clemente H."/>
            <person name="Chen E.C.H."/>
            <person name="De La Providencia I."/>
            <person name="Hainaut M."/>
            <person name="Kuo A."/>
            <person name="Kohler A."/>
            <person name="Murat C."/>
            <person name="Tang N."/>
            <person name="Roy S."/>
            <person name="Loubradou J."/>
            <person name="Henrissat B."/>
            <person name="Grigoriev I.V."/>
            <person name="Corradi N."/>
            <person name="Roux C."/>
            <person name="Martin F.M."/>
        </authorList>
    </citation>
    <scope>NUCLEOTIDE SEQUENCE [LARGE SCALE GENOMIC DNA]</scope>
    <source>
        <strain evidence="8">DAOM 227022</strain>
    </source>
</reference>
<name>A0A397T129_9GLOM</name>
<keyword evidence="5" id="KW-0680">Restriction system</keyword>
<dbReference type="SUPFAM" id="SSF53335">
    <property type="entry name" value="S-adenosyl-L-methionine-dependent methyltransferases"/>
    <property type="match status" value="1"/>
</dbReference>
<sequence length="625" mass="71238">MSKSLGNGVEPEEVIQKYDKRPNISKLLKICGGKPSNCSLEDYETRSSGSGQPEMIIEIKKKGVVLIVECKSDKDKHRTAKLNKPASHNLDGVLYYAKYFKERLKDHQQVINKIIAENTLLPWQSYLERLTEEKVDLRSITKDLHNRLRVIKFGNKAKPLFIGACLLALRDDDFYKKVTEANFDKEEDIPNLLKNALNSKKSLGLKEYDRLKKKLQELINSNSHLLIKQKKKEHRLSSILKKIQEEVYPLLKTSSTDIISEFYYEFLRYSPGDGKGLGIVLTPSHIAELFCDLVNLGPDDKILDICCGTGTFLVMALNKVFKKEEIKDNLYGVESDDEIYHLLWINMILHGDGSSHIFQTSCFDENKKVEGQTTIEPILEKVGFTVGFLNPPYSQPDYNEAKFILHLLKFIEKGRKAIVITHMKVARGTKPLEKERKELLENHTLKAVMTMPGDLFYGTQSQPPTVIMQEKEEEYISTSQLFTPEQSEKSWLSEFYLPVNFSKVKEEQFIESVRDYLGYIMAISKGIDNLPTSFEDTGKKGLFHAEPAPKEDNFRTKSAKPYFQDLKLTIPLISNSGKNNGCVGFVEKIILEIPAKGGCITLGGFGTFFYQPIDFYRTYAQDGNV</sequence>
<evidence type="ECO:0000256" key="4">
    <source>
        <dbReference type="ARBA" id="ARBA00022691"/>
    </source>
</evidence>
<dbReference type="GO" id="GO:0032259">
    <property type="term" value="P:methylation"/>
    <property type="evidence" value="ECO:0007669"/>
    <property type="project" value="UniProtKB-KW"/>
</dbReference>
<evidence type="ECO:0000256" key="5">
    <source>
        <dbReference type="ARBA" id="ARBA00022747"/>
    </source>
</evidence>
<dbReference type="OrthoDB" id="10355201at2759"/>
<dbReference type="Gene3D" id="3.40.50.150">
    <property type="entry name" value="Vaccinia Virus protein VP39"/>
    <property type="match status" value="1"/>
</dbReference>
<feature type="domain" description="DNA methylase adenine-specific" evidence="7">
    <location>
        <begin position="255"/>
        <end position="481"/>
    </location>
</feature>
<proteinExistence type="predicted"/>
<comment type="caution">
    <text evidence="8">The sequence shown here is derived from an EMBL/GenBank/DDBJ whole genome shotgun (WGS) entry which is preliminary data.</text>
</comment>
<keyword evidence="4" id="KW-0949">S-adenosyl-L-methionine</keyword>
<organism evidence="8 9">
    <name type="scientific">Glomus cerebriforme</name>
    <dbReference type="NCBI Taxonomy" id="658196"/>
    <lineage>
        <taxon>Eukaryota</taxon>
        <taxon>Fungi</taxon>
        <taxon>Fungi incertae sedis</taxon>
        <taxon>Mucoromycota</taxon>
        <taxon>Glomeromycotina</taxon>
        <taxon>Glomeromycetes</taxon>
        <taxon>Glomerales</taxon>
        <taxon>Glomeraceae</taxon>
        <taxon>Glomus</taxon>
    </lineage>
</organism>
<evidence type="ECO:0000256" key="2">
    <source>
        <dbReference type="ARBA" id="ARBA00022603"/>
    </source>
</evidence>
<dbReference type="GO" id="GO:0003677">
    <property type="term" value="F:DNA binding"/>
    <property type="evidence" value="ECO:0007669"/>
    <property type="project" value="InterPro"/>
</dbReference>
<dbReference type="Pfam" id="PF02384">
    <property type="entry name" value="N6_Mtase"/>
    <property type="match status" value="1"/>
</dbReference>
<keyword evidence="9" id="KW-1185">Reference proteome</keyword>
<dbReference type="GO" id="GO:0009007">
    <property type="term" value="F:site-specific DNA-methyltransferase (adenine-specific) activity"/>
    <property type="evidence" value="ECO:0007669"/>
    <property type="project" value="UniProtKB-EC"/>
</dbReference>
<evidence type="ECO:0000313" key="9">
    <source>
        <dbReference type="Proteomes" id="UP000265703"/>
    </source>
</evidence>
<dbReference type="GO" id="GO:0008170">
    <property type="term" value="F:N-methyltransferase activity"/>
    <property type="evidence" value="ECO:0007669"/>
    <property type="project" value="InterPro"/>
</dbReference>
<dbReference type="EC" id="2.1.1.72" evidence="1"/>
<evidence type="ECO:0000259" key="7">
    <source>
        <dbReference type="Pfam" id="PF02384"/>
    </source>
</evidence>
<accession>A0A397T129</accession>
<evidence type="ECO:0000313" key="8">
    <source>
        <dbReference type="EMBL" id="RIA89955.1"/>
    </source>
</evidence>
<keyword evidence="3 8" id="KW-0808">Transferase</keyword>
<keyword evidence="2 8" id="KW-0489">Methyltransferase</keyword>
<dbReference type="PRINTS" id="PR00507">
    <property type="entry name" value="N12N6MTFRASE"/>
</dbReference>
<dbReference type="PANTHER" id="PTHR42933">
    <property type="entry name" value="SLR6095 PROTEIN"/>
    <property type="match status" value="1"/>
</dbReference>
<dbReference type="AlphaFoldDB" id="A0A397T129"/>
<dbReference type="InterPro" id="IPR003356">
    <property type="entry name" value="DNA_methylase_A-5"/>
</dbReference>
<evidence type="ECO:0000256" key="6">
    <source>
        <dbReference type="ARBA" id="ARBA00047942"/>
    </source>
</evidence>
<dbReference type="PANTHER" id="PTHR42933:SF1">
    <property type="entry name" value="SITE-SPECIFIC DNA-METHYLTRANSFERASE (ADENINE-SPECIFIC)"/>
    <property type="match status" value="1"/>
</dbReference>
<comment type="catalytic activity">
    <reaction evidence="6">
        <text>a 2'-deoxyadenosine in DNA + S-adenosyl-L-methionine = an N(6)-methyl-2'-deoxyadenosine in DNA + S-adenosyl-L-homocysteine + H(+)</text>
        <dbReference type="Rhea" id="RHEA:15197"/>
        <dbReference type="Rhea" id="RHEA-COMP:12418"/>
        <dbReference type="Rhea" id="RHEA-COMP:12419"/>
        <dbReference type="ChEBI" id="CHEBI:15378"/>
        <dbReference type="ChEBI" id="CHEBI:57856"/>
        <dbReference type="ChEBI" id="CHEBI:59789"/>
        <dbReference type="ChEBI" id="CHEBI:90615"/>
        <dbReference type="ChEBI" id="CHEBI:90616"/>
        <dbReference type="EC" id="2.1.1.72"/>
    </reaction>
</comment>